<dbReference type="OrthoDB" id="4828144at2"/>
<dbReference type="Gene3D" id="3.30.160.240">
    <property type="entry name" value="Rv1738"/>
    <property type="match status" value="1"/>
</dbReference>
<name>D6Y3U4_THEBD</name>
<keyword evidence="2" id="KW-1185">Reference proteome</keyword>
<dbReference type="RefSeq" id="WP_013132579.1">
    <property type="nucleotide sequence ID" value="NC_014165.1"/>
</dbReference>
<evidence type="ECO:0008006" key="3">
    <source>
        <dbReference type="Google" id="ProtNLM"/>
    </source>
</evidence>
<accession>D6Y3U4</accession>
<dbReference type="Pfam" id="PF08962">
    <property type="entry name" value="Rv2632c-like"/>
    <property type="match status" value="1"/>
</dbReference>
<gene>
    <name evidence="1" type="ordered locus">Tbis_2337</name>
</gene>
<dbReference type="InterPro" id="IPR015057">
    <property type="entry name" value="Rv2632c-like"/>
</dbReference>
<evidence type="ECO:0000313" key="1">
    <source>
        <dbReference type="EMBL" id="ADG89046.1"/>
    </source>
</evidence>
<dbReference type="KEGG" id="tbi:Tbis_2337"/>
<dbReference type="InterPro" id="IPR038070">
    <property type="entry name" value="Rv2632c-like_sf"/>
</dbReference>
<dbReference type="EMBL" id="CP001874">
    <property type="protein sequence ID" value="ADG89046.1"/>
    <property type="molecule type" value="Genomic_DNA"/>
</dbReference>
<organism evidence="1 2">
    <name type="scientific">Thermobispora bispora (strain ATCC 19993 / DSM 43833 / CBS 139.67 / JCM 10125 / KCTC 9307 / NBRC 14880 / R51)</name>
    <dbReference type="NCBI Taxonomy" id="469371"/>
    <lineage>
        <taxon>Bacteria</taxon>
        <taxon>Bacillati</taxon>
        <taxon>Actinomycetota</taxon>
        <taxon>Actinomycetes</taxon>
        <taxon>Streptosporangiales</taxon>
        <taxon>Streptosporangiaceae</taxon>
        <taxon>Thermobispora</taxon>
    </lineage>
</organism>
<evidence type="ECO:0000313" key="2">
    <source>
        <dbReference type="Proteomes" id="UP000006640"/>
    </source>
</evidence>
<proteinExistence type="predicted"/>
<dbReference type="HOGENOM" id="CLU_161984_0_1_11"/>
<dbReference type="AlphaFoldDB" id="D6Y3U4"/>
<reference evidence="1 2" key="1">
    <citation type="submission" date="2010-01" db="EMBL/GenBank/DDBJ databases">
        <title>The complete genome of Thermobispora bispora DSM 43833.</title>
        <authorList>
            <consortium name="US DOE Joint Genome Institute (JGI-PGF)"/>
            <person name="Lucas S."/>
            <person name="Copeland A."/>
            <person name="Lapidus A."/>
            <person name="Glavina del Rio T."/>
            <person name="Dalin E."/>
            <person name="Tice H."/>
            <person name="Bruce D."/>
            <person name="Goodwin L."/>
            <person name="Pitluck S."/>
            <person name="Kyrpides N."/>
            <person name="Mavromatis K."/>
            <person name="Ivanova N."/>
            <person name="Mikhailova N."/>
            <person name="Chertkov O."/>
            <person name="Brettin T."/>
            <person name="Detter J.C."/>
            <person name="Han C."/>
            <person name="Larimer F."/>
            <person name="Land M."/>
            <person name="Hauser L."/>
            <person name="Markowitz V."/>
            <person name="Cheng J.-F."/>
            <person name="Hugenholtz P."/>
            <person name="Woyke T."/>
            <person name="Wu D."/>
            <person name="Jando M."/>
            <person name="Schneider S."/>
            <person name="Klenk H.-P."/>
            <person name="Eisen J.A."/>
        </authorList>
    </citation>
    <scope>NUCLEOTIDE SEQUENCE [LARGE SCALE GENOMIC DNA]</scope>
    <source>
        <strain evidence="2">ATCC 19993 / DSM 43833 / CBS 139.67 / JCM 10125 / KCTC 9307 / NBRC 14880 / R51</strain>
    </source>
</reference>
<dbReference type="Proteomes" id="UP000006640">
    <property type="component" value="Chromosome"/>
</dbReference>
<sequence>METKRWNVELVLTEDDNDDITTATAVLYTDGGERRHECVGRARRNPADPAVPEIGDELAAGRALADLSSRLLSEGAADVARMAQQAHQA</sequence>
<protein>
    <recommendedName>
        <fullName evidence="3">DUF1876 domain-containing protein</fullName>
    </recommendedName>
</protein>
<dbReference type="SUPFAM" id="SSF143212">
    <property type="entry name" value="Rv2632c-like"/>
    <property type="match status" value="1"/>
</dbReference>
<dbReference type="STRING" id="469371.Tbis_2337"/>
<dbReference type="eggNOG" id="ENOG503351X">
    <property type="taxonomic scope" value="Bacteria"/>
</dbReference>